<evidence type="ECO:0000256" key="1">
    <source>
        <dbReference type="ARBA" id="ARBA00004370"/>
    </source>
</evidence>
<keyword evidence="4 5" id="KW-0472">Membrane</keyword>
<organism evidence="7 8">
    <name type="scientific">Ottowia flava</name>
    <dbReference type="NCBI Taxonomy" id="2675430"/>
    <lineage>
        <taxon>Bacteria</taxon>
        <taxon>Pseudomonadati</taxon>
        <taxon>Pseudomonadota</taxon>
        <taxon>Betaproteobacteria</taxon>
        <taxon>Burkholderiales</taxon>
        <taxon>Comamonadaceae</taxon>
        <taxon>Ottowia</taxon>
    </lineage>
</organism>
<feature type="domain" description="TMEM205-like" evidence="6">
    <location>
        <begin position="9"/>
        <end position="102"/>
    </location>
</feature>
<gene>
    <name evidence="7" type="ORF">ACFSF0_03225</name>
</gene>
<dbReference type="Proteomes" id="UP001597304">
    <property type="component" value="Unassembled WGS sequence"/>
</dbReference>
<evidence type="ECO:0000313" key="8">
    <source>
        <dbReference type="Proteomes" id="UP001597304"/>
    </source>
</evidence>
<evidence type="ECO:0000259" key="6">
    <source>
        <dbReference type="Pfam" id="PF13664"/>
    </source>
</evidence>
<keyword evidence="3 5" id="KW-1133">Transmembrane helix</keyword>
<sequence length="143" mass="15271">MKARCSLFAAALWWGSLSAIGFLAVPMLFRLLPSAALAGQTAARLFSAQTWVSLACGIVLLVALKPKAPAVQSASARAATILVVLGMLMAMIVEYGVAPRIVLRQNLAVWHSVGTLMYAVQWLCAAAVLWRLASPPREASHEQ</sequence>
<comment type="subcellular location">
    <subcellularLocation>
        <location evidence="1">Membrane</location>
    </subcellularLocation>
</comment>
<evidence type="ECO:0000256" key="4">
    <source>
        <dbReference type="ARBA" id="ARBA00023136"/>
    </source>
</evidence>
<feature type="transmembrane region" description="Helical" evidence="5">
    <location>
        <begin position="48"/>
        <end position="64"/>
    </location>
</feature>
<proteinExistence type="predicted"/>
<dbReference type="EMBL" id="JBHUEJ010000008">
    <property type="protein sequence ID" value="MFD1709604.1"/>
    <property type="molecule type" value="Genomic_DNA"/>
</dbReference>
<evidence type="ECO:0000256" key="5">
    <source>
        <dbReference type="SAM" id="Phobius"/>
    </source>
</evidence>
<dbReference type="InterPro" id="IPR025423">
    <property type="entry name" value="TMEM205-like"/>
</dbReference>
<reference evidence="8" key="1">
    <citation type="journal article" date="2019" name="Int. J. Syst. Evol. Microbiol.">
        <title>The Global Catalogue of Microorganisms (GCM) 10K type strain sequencing project: providing services to taxonomists for standard genome sequencing and annotation.</title>
        <authorList>
            <consortium name="The Broad Institute Genomics Platform"/>
            <consortium name="The Broad Institute Genome Sequencing Center for Infectious Disease"/>
            <person name="Wu L."/>
            <person name="Ma J."/>
        </authorList>
    </citation>
    <scope>NUCLEOTIDE SEQUENCE [LARGE SCALE GENOMIC DNA]</scope>
    <source>
        <strain evidence="8">LMG 29247</strain>
    </source>
</reference>
<feature type="transmembrane region" description="Helical" evidence="5">
    <location>
        <begin position="109"/>
        <end position="130"/>
    </location>
</feature>
<comment type="caution">
    <text evidence="7">The sequence shown here is derived from an EMBL/GenBank/DDBJ whole genome shotgun (WGS) entry which is preliminary data.</text>
</comment>
<dbReference type="Pfam" id="PF13664">
    <property type="entry name" value="DUF4149"/>
    <property type="match status" value="1"/>
</dbReference>
<accession>A0ABW4KNC1</accession>
<feature type="transmembrane region" description="Helical" evidence="5">
    <location>
        <begin position="76"/>
        <end position="97"/>
    </location>
</feature>
<keyword evidence="8" id="KW-1185">Reference proteome</keyword>
<protein>
    <submittedName>
        <fullName evidence="7">DUF4149 domain-containing protein</fullName>
    </submittedName>
</protein>
<keyword evidence="2 5" id="KW-0812">Transmembrane</keyword>
<evidence type="ECO:0000313" key="7">
    <source>
        <dbReference type="EMBL" id="MFD1709604.1"/>
    </source>
</evidence>
<name>A0ABW4KNC1_9BURK</name>
<evidence type="ECO:0000256" key="3">
    <source>
        <dbReference type="ARBA" id="ARBA00022989"/>
    </source>
</evidence>
<dbReference type="RefSeq" id="WP_147913502.1">
    <property type="nucleotide sequence ID" value="NZ_JBHUEJ010000008.1"/>
</dbReference>
<evidence type="ECO:0000256" key="2">
    <source>
        <dbReference type="ARBA" id="ARBA00022692"/>
    </source>
</evidence>